<keyword evidence="2" id="KW-1185">Reference proteome</keyword>
<organism evidence="1 2">
    <name type="scientific">Lutimaribacter saemankumensis</name>
    <dbReference type="NCBI Taxonomy" id="490829"/>
    <lineage>
        <taxon>Bacteria</taxon>
        <taxon>Pseudomonadati</taxon>
        <taxon>Pseudomonadota</taxon>
        <taxon>Alphaproteobacteria</taxon>
        <taxon>Rhodobacterales</taxon>
        <taxon>Roseobacteraceae</taxon>
        <taxon>Lutimaribacter</taxon>
    </lineage>
</organism>
<reference evidence="1 2" key="1">
    <citation type="submission" date="2016-10" db="EMBL/GenBank/DDBJ databases">
        <authorList>
            <person name="de Groot N.N."/>
        </authorList>
    </citation>
    <scope>NUCLEOTIDE SEQUENCE [LARGE SCALE GENOMIC DNA]</scope>
    <source>
        <strain evidence="1 2">DSM 28010</strain>
    </source>
</reference>
<protein>
    <submittedName>
        <fullName evidence="1">Uncharacterized protein</fullName>
    </submittedName>
</protein>
<gene>
    <name evidence="1" type="ORF">SAMN05421850_105127</name>
</gene>
<proteinExistence type="predicted"/>
<name>A0A1G8N9T7_9RHOB</name>
<evidence type="ECO:0000313" key="2">
    <source>
        <dbReference type="Proteomes" id="UP000199340"/>
    </source>
</evidence>
<accession>A0A1G8N9T7</accession>
<evidence type="ECO:0000313" key="1">
    <source>
        <dbReference type="EMBL" id="SDI77051.1"/>
    </source>
</evidence>
<dbReference type="AlphaFoldDB" id="A0A1G8N9T7"/>
<sequence>MNGWAAISRPVLFVCHVTGLRSGMIDKSAWFPAQFMV</sequence>
<dbReference type="EMBL" id="FNEB01000005">
    <property type="protein sequence ID" value="SDI77051.1"/>
    <property type="molecule type" value="Genomic_DNA"/>
</dbReference>
<dbReference type="Proteomes" id="UP000199340">
    <property type="component" value="Unassembled WGS sequence"/>
</dbReference>